<dbReference type="EMBL" id="PXOT01000024">
    <property type="protein sequence ID" value="PSG89339.1"/>
    <property type="molecule type" value="Genomic_DNA"/>
</dbReference>
<protein>
    <submittedName>
        <fullName evidence="2">Polysaccharide pyruvyl transferase family protein</fullName>
    </submittedName>
</protein>
<dbReference type="AlphaFoldDB" id="A0A2T1NB20"/>
<accession>A0A2T1NB20</accession>
<gene>
    <name evidence="2" type="ORF">C7H61_10325</name>
</gene>
<keyword evidence="2" id="KW-0808">Transferase</keyword>
<dbReference type="GO" id="GO:0016740">
    <property type="term" value="F:transferase activity"/>
    <property type="evidence" value="ECO:0007669"/>
    <property type="project" value="UniProtKB-KW"/>
</dbReference>
<dbReference type="OrthoDB" id="9803627at2"/>
<evidence type="ECO:0000313" key="2">
    <source>
        <dbReference type="EMBL" id="PSG89339.1"/>
    </source>
</evidence>
<feature type="domain" description="Polysaccharide pyruvyl transferase" evidence="1">
    <location>
        <begin position="64"/>
        <end position="201"/>
    </location>
</feature>
<keyword evidence="3" id="KW-1185">Reference proteome</keyword>
<name>A0A2T1NB20_9FLAO</name>
<dbReference type="RefSeq" id="WP_106679526.1">
    <property type="nucleotide sequence ID" value="NZ_JACHWV010000003.1"/>
</dbReference>
<proteinExistence type="predicted"/>
<evidence type="ECO:0000313" key="3">
    <source>
        <dbReference type="Proteomes" id="UP000238430"/>
    </source>
</evidence>
<dbReference type="Pfam" id="PF04230">
    <property type="entry name" value="PS_pyruv_trans"/>
    <property type="match status" value="1"/>
</dbReference>
<organism evidence="2 3">
    <name type="scientific">Mesoflavibacter zeaxanthinifaciens subsp. sabulilitoris</name>
    <dbReference type="NCBI Taxonomy" id="1520893"/>
    <lineage>
        <taxon>Bacteria</taxon>
        <taxon>Pseudomonadati</taxon>
        <taxon>Bacteroidota</taxon>
        <taxon>Flavobacteriia</taxon>
        <taxon>Flavobacteriales</taxon>
        <taxon>Flavobacteriaceae</taxon>
        <taxon>Mesoflavibacter</taxon>
    </lineage>
</organism>
<evidence type="ECO:0000259" key="1">
    <source>
        <dbReference type="Pfam" id="PF04230"/>
    </source>
</evidence>
<reference evidence="2 3" key="1">
    <citation type="submission" date="2018-03" db="EMBL/GenBank/DDBJ databases">
        <title>Mesoflavibacter sp. HG37 and Mesoflavibacter sp. HG96 sp.nov., two marine bacteria isolated from seawater of Western Pacific Ocean.</title>
        <authorList>
            <person name="Cheng H."/>
            <person name="Wu Y.-H."/>
            <person name="Guo L.-L."/>
            <person name="Xu X.-W."/>
        </authorList>
    </citation>
    <scope>NUCLEOTIDE SEQUENCE [LARGE SCALE GENOMIC DNA]</scope>
    <source>
        <strain evidence="2 3">KCTC 42117</strain>
    </source>
</reference>
<dbReference type="InterPro" id="IPR007345">
    <property type="entry name" value="Polysacch_pyruvyl_Trfase"/>
</dbReference>
<dbReference type="Proteomes" id="UP000238430">
    <property type="component" value="Unassembled WGS sequence"/>
</dbReference>
<comment type="caution">
    <text evidence="2">The sequence shown here is derived from an EMBL/GenBank/DDBJ whole genome shotgun (WGS) entry which is preliminary data.</text>
</comment>
<sequence>MFKGDKIPLFWWSEKVLMGKSLENYGDLLGKYLVEKISGRQAIFKHTKQKHWLDTGKVLVTIGSILAHINKRCVVWGSGIISKSEPVKNATFLAVRGPQTRAFLLEKGYDVPEVYGDPAILLPNYYKPIVEPIYNIGVIPHYSDYKMVKDWYHDNENVIVIDLMTNDIEATTDSILQCKHIVSSSLHGVIVAQAYGIPAVWQKFSDNLFGDDIKFQDYFESVDIDSYQPEIIDQLLDQNSLEMLLKKYPVLPNKTIVEGLQKGLLEAFPLEVNE</sequence>